<dbReference type="PROSITE" id="PS01124">
    <property type="entry name" value="HTH_ARAC_FAMILY_2"/>
    <property type="match status" value="1"/>
</dbReference>
<evidence type="ECO:0000313" key="8">
    <source>
        <dbReference type="EMBL" id="PFG59781.1"/>
    </source>
</evidence>
<feature type="domain" description="HTH araC/xylS-type" evidence="7">
    <location>
        <begin position="215"/>
        <end position="314"/>
    </location>
</feature>
<dbReference type="GO" id="GO:0043565">
    <property type="term" value="F:sequence-specific DNA binding"/>
    <property type="evidence" value="ECO:0007669"/>
    <property type="project" value="InterPro"/>
</dbReference>
<evidence type="ECO:0000256" key="4">
    <source>
        <dbReference type="ARBA" id="ARBA00023159"/>
    </source>
</evidence>
<dbReference type="Gene3D" id="1.10.10.60">
    <property type="entry name" value="Homeodomain-like"/>
    <property type="match status" value="1"/>
</dbReference>
<sequence length="335" mass="37266">MQIWTTEACVQRERFSYWREVLCEAFVSLNPILKQEPAGSDFTGEVSSRPLSMSAQTRVFSRAQFVQRRWDEIRRNPVEFCFANFQLEGSCVVRQDGQETLVLPGDFSVVDSTRPYFLDFREDWRVLSFRIPREQLVSRLAAPRQATARCVSGQAGLGLVAARFARSLEQMDASVGLQAQHGLSAALNGVIAVALGATLEAQEQDRVPLRTAFRQAVETYIADHLSEPGLGPDLLAARFNVSRRTLYGLFEEEPFSVSGLIRELRLRHSARDLCSSGHPGVLAVALRWGFNDASHFSRLFKQRFGISPRGLAASVDGEAKPGTNSCGSVQDLLIR</sequence>
<keyword evidence="4" id="KW-0010">Activator</keyword>
<evidence type="ECO:0000313" key="9">
    <source>
        <dbReference type="Proteomes" id="UP000221580"/>
    </source>
</evidence>
<dbReference type="PANTHER" id="PTHR46796:SF6">
    <property type="entry name" value="ARAC SUBFAMILY"/>
    <property type="match status" value="1"/>
</dbReference>
<proteinExistence type="predicted"/>
<gene>
    <name evidence="8" type="ORF">DM05_4471</name>
</gene>
<dbReference type="Pfam" id="PF12833">
    <property type="entry name" value="HTH_18"/>
    <property type="match status" value="1"/>
</dbReference>
<dbReference type="InterPro" id="IPR018062">
    <property type="entry name" value="HTH_AraC-typ_CS"/>
</dbReference>
<dbReference type="InterPro" id="IPR035418">
    <property type="entry name" value="AraC-bd_2"/>
</dbReference>
<comment type="function">
    <text evidence="6">Regulatory protein of the TOL plasmid xyl operons. XylS activates the xylXYZLTEGFJQKIH operon required for the degradation of toluene, m-xylene and p-xylene.</text>
</comment>
<keyword evidence="2" id="KW-0805">Transcription regulation</keyword>
<evidence type="ECO:0000256" key="1">
    <source>
        <dbReference type="ARBA" id="ARBA00004496"/>
    </source>
</evidence>
<protein>
    <submittedName>
        <fullName evidence="8">AraC-like DNA-binding protein</fullName>
    </submittedName>
</protein>
<dbReference type="PRINTS" id="PR00032">
    <property type="entry name" value="HTHARAC"/>
</dbReference>
<dbReference type="GO" id="GO:0003700">
    <property type="term" value="F:DNA-binding transcription factor activity"/>
    <property type="evidence" value="ECO:0007669"/>
    <property type="project" value="InterPro"/>
</dbReference>
<dbReference type="SMART" id="SM00342">
    <property type="entry name" value="HTH_ARAC"/>
    <property type="match status" value="1"/>
</dbReference>
<reference evidence="8 9" key="2">
    <citation type="submission" date="2017-10" db="EMBL/GenBank/DDBJ databases">
        <title>Bacterial endophytes that colonize and modify switchgrass growth.</title>
        <authorList>
            <person name="Debolt S."/>
        </authorList>
    </citation>
    <scope>NUCLEOTIDE SEQUENCE [LARGE SCALE GENOMIC DNA]</scope>
    <source>
        <strain evidence="8 9">A2-S9</strain>
    </source>
</reference>
<dbReference type="GO" id="GO:0009893">
    <property type="term" value="P:positive regulation of metabolic process"/>
    <property type="evidence" value="ECO:0007669"/>
    <property type="project" value="UniProtKB-ARBA"/>
</dbReference>
<reference evidence="8 9" key="1">
    <citation type="submission" date="2017-09" db="EMBL/GenBank/DDBJ databases">
        <authorList>
            <person name="DeBolt S."/>
            <person name="Huntemann M."/>
            <person name="Clum A."/>
            <person name="Pillay M."/>
            <person name="Palaniappan K."/>
            <person name="Varghese N."/>
            <person name="Mikhailova N."/>
            <person name="Stamatis D."/>
            <person name="Reddy T."/>
            <person name="Daum C."/>
            <person name="Shapiro N."/>
            <person name="Ivanova N."/>
            <person name="Kyrpides N."/>
            <person name="Woyke T."/>
        </authorList>
    </citation>
    <scope>NUCLEOTIDE SEQUENCE [LARGE SCALE GENOMIC DNA]</scope>
    <source>
        <strain evidence="8 9">A2-S9</strain>
    </source>
</reference>
<dbReference type="Proteomes" id="UP000221580">
    <property type="component" value="Unassembled WGS sequence"/>
</dbReference>
<keyword evidence="5" id="KW-0804">Transcription</keyword>
<dbReference type="InterPro" id="IPR009057">
    <property type="entry name" value="Homeodomain-like_sf"/>
</dbReference>
<evidence type="ECO:0000256" key="6">
    <source>
        <dbReference type="ARBA" id="ARBA00037345"/>
    </source>
</evidence>
<dbReference type="InterPro" id="IPR050204">
    <property type="entry name" value="AraC_XylS_family_regulators"/>
</dbReference>
<dbReference type="InterPro" id="IPR020449">
    <property type="entry name" value="Tscrpt_reg_AraC-type_HTH"/>
</dbReference>
<dbReference type="PANTHER" id="PTHR46796">
    <property type="entry name" value="HTH-TYPE TRANSCRIPTIONAL ACTIVATOR RHAS-RELATED"/>
    <property type="match status" value="1"/>
</dbReference>
<dbReference type="RefSeq" id="WP_098480408.1">
    <property type="nucleotide sequence ID" value="NZ_PDJN01000003.1"/>
</dbReference>
<comment type="subcellular location">
    <subcellularLocation>
        <location evidence="1">Cytoplasm</location>
    </subcellularLocation>
</comment>
<dbReference type="InterPro" id="IPR018060">
    <property type="entry name" value="HTH_AraC"/>
</dbReference>
<dbReference type="EMBL" id="PDJN01000003">
    <property type="protein sequence ID" value="PFG59781.1"/>
    <property type="molecule type" value="Genomic_DNA"/>
</dbReference>
<dbReference type="GO" id="GO:0005737">
    <property type="term" value="C:cytoplasm"/>
    <property type="evidence" value="ECO:0007669"/>
    <property type="project" value="UniProtKB-SubCell"/>
</dbReference>
<evidence type="ECO:0000256" key="5">
    <source>
        <dbReference type="ARBA" id="ARBA00023163"/>
    </source>
</evidence>
<organism evidence="8 9">
    <name type="scientific">Pseudomonas poae</name>
    <dbReference type="NCBI Taxonomy" id="200451"/>
    <lineage>
        <taxon>Bacteria</taxon>
        <taxon>Pseudomonadati</taxon>
        <taxon>Pseudomonadota</taxon>
        <taxon>Gammaproteobacteria</taxon>
        <taxon>Pseudomonadales</taxon>
        <taxon>Pseudomonadaceae</taxon>
        <taxon>Pseudomonas</taxon>
    </lineage>
</organism>
<evidence type="ECO:0000256" key="3">
    <source>
        <dbReference type="ARBA" id="ARBA00023125"/>
    </source>
</evidence>
<name>A0A7Z1GN21_9PSED</name>
<dbReference type="AlphaFoldDB" id="A0A7Z1GN21"/>
<comment type="caution">
    <text evidence="8">The sequence shown here is derived from an EMBL/GenBank/DDBJ whole genome shotgun (WGS) entry which is preliminary data.</text>
</comment>
<evidence type="ECO:0000256" key="2">
    <source>
        <dbReference type="ARBA" id="ARBA00023015"/>
    </source>
</evidence>
<dbReference type="Pfam" id="PF14525">
    <property type="entry name" value="AraC_binding_2"/>
    <property type="match status" value="1"/>
</dbReference>
<dbReference type="PROSITE" id="PS00041">
    <property type="entry name" value="HTH_ARAC_FAMILY_1"/>
    <property type="match status" value="1"/>
</dbReference>
<evidence type="ECO:0000259" key="7">
    <source>
        <dbReference type="PROSITE" id="PS01124"/>
    </source>
</evidence>
<dbReference type="SUPFAM" id="SSF46689">
    <property type="entry name" value="Homeodomain-like"/>
    <property type="match status" value="1"/>
</dbReference>
<keyword evidence="3 8" id="KW-0238">DNA-binding</keyword>
<accession>A0A7Z1GN21</accession>